<dbReference type="RefSeq" id="WP_148598535.1">
    <property type="nucleotide sequence ID" value="NZ_CP042997.1"/>
</dbReference>
<feature type="coiled-coil region" evidence="1">
    <location>
        <begin position="40"/>
        <end position="67"/>
    </location>
</feature>
<evidence type="ECO:0000313" key="3">
    <source>
        <dbReference type="EMBL" id="QEH39197.1"/>
    </source>
</evidence>
<organism evidence="3 4">
    <name type="scientific">Aquisphaera giovannonii</name>
    <dbReference type="NCBI Taxonomy" id="406548"/>
    <lineage>
        <taxon>Bacteria</taxon>
        <taxon>Pseudomonadati</taxon>
        <taxon>Planctomycetota</taxon>
        <taxon>Planctomycetia</taxon>
        <taxon>Isosphaerales</taxon>
        <taxon>Isosphaeraceae</taxon>
        <taxon>Aquisphaera</taxon>
    </lineage>
</organism>
<keyword evidence="2" id="KW-0812">Transmembrane</keyword>
<sequence length="74" mass="8433">MTEPKDLVLINDELRRANRRWKLVALTSLAALVLVALFGVMRAEQHRRRAEAELRRALAMAAEAERAARQARNP</sequence>
<evidence type="ECO:0000313" key="4">
    <source>
        <dbReference type="Proteomes" id="UP000324233"/>
    </source>
</evidence>
<keyword evidence="1" id="KW-0175">Coiled coil</keyword>
<proteinExistence type="predicted"/>
<evidence type="ECO:0000256" key="1">
    <source>
        <dbReference type="SAM" id="Coils"/>
    </source>
</evidence>
<protein>
    <submittedName>
        <fullName evidence="3">Uncharacterized protein</fullName>
    </submittedName>
</protein>
<feature type="transmembrane region" description="Helical" evidence="2">
    <location>
        <begin position="20"/>
        <end position="40"/>
    </location>
</feature>
<dbReference type="AlphaFoldDB" id="A0A5B9WF76"/>
<dbReference type="Proteomes" id="UP000324233">
    <property type="component" value="Chromosome"/>
</dbReference>
<keyword evidence="2" id="KW-1133">Transmembrane helix</keyword>
<dbReference type="EMBL" id="CP042997">
    <property type="protein sequence ID" value="QEH39197.1"/>
    <property type="molecule type" value="Genomic_DNA"/>
</dbReference>
<keyword evidence="4" id="KW-1185">Reference proteome</keyword>
<gene>
    <name evidence="3" type="ORF">OJF2_78090</name>
</gene>
<name>A0A5B9WF76_9BACT</name>
<dbReference type="KEGG" id="agv:OJF2_78090"/>
<accession>A0A5B9WF76</accession>
<reference evidence="3 4" key="1">
    <citation type="submission" date="2019-08" db="EMBL/GenBank/DDBJ databases">
        <title>Deep-cultivation of Planctomycetes and their phenomic and genomic characterization uncovers novel biology.</title>
        <authorList>
            <person name="Wiegand S."/>
            <person name="Jogler M."/>
            <person name="Boedeker C."/>
            <person name="Pinto D."/>
            <person name="Vollmers J."/>
            <person name="Rivas-Marin E."/>
            <person name="Kohn T."/>
            <person name="Peeters S.H."/>
            <person name="Heuer A."/>
            <person name="Rast P."/>
            <person name="Oberbeckmann S."/>
            <person name="Bunk B."/>
            <person name="Jeske O."/>
            <person name="Meyerdierks A."/>
            <person name="Storesund J.E."/>
            <person name="Kallscheuer N."/>
            <person name="Luecker S."/>
            <person name="Lage O.M."/>
            <person name="Pohl T."/>
            <person name="Merkel B.J."/>
            <person name="Hornburger P."/>
            <person name="Mueller R.-W."/>
            <person name="Bruemmer F."/>
            <person name="Labrenz M."/>
            <person name="Spormann A.M."/>
            <person name="Op den Camp H."/>
            <person name="Overmann J."/>
            <person name="Amann R."/>
            <person name="Jetten M.S.M."/>
            <person name="Mascher T."/>
            <person name="Medema M.H."/>
            <person name="Devos D.P."/>
            <person name="Kaster A.-K."/>
            <person name="Ovreas L."/>
            <person name="Rohde M."/>
            <person name="Galperin M.Y."/>
            <person name="Jogler C."/>
        </authorList>
    </citation>
    <scope>NUCLEOTIDE SEQUENCE [LARGE SCALE GENOMIC DNA]</scope>
    <source>
        <strain evidence="3 4">OJF2</strain>
    </source>
</reference>
<keyword evidence="2" id="KW-0472">Membrane</keyword>
<evidence type="ECO:0000256" key="2">
    <source>
        <dbReference type="SAM" id="Phobius"/>
    </source>
</evidence>